<dbReference type="EMBL" id="VBAK01000176">
    <property type="protein sequence ID" value="TMI86860.1"/>
    <property type="molecule type" value="Genomic_DNA"/>
</dbReference>
<evidence type="ECO:0000313" key="2">
    <source>
        <dbReference type="Proteomes" id="UP000318509"/>
    </source>
</evidence>
<proteinExistence type="predicted"/>
<evidence type="ECO:0000313" key="1">
    <source>
        <dbReference type="EMBL" id="TMI86860.1"/>
    </source>
</evidence>
<name>A0A537JTN8_9BACT</name>
<accession>A0A537JTN8</accession>
<dbReference type="Proteomes" id="UP000318509">
    <property type="component" value="Unassembled WGS sequence"/>
</dbReference>
<sequence length="94" mass="10866">MNEQLWELYQTVCQEEVRPLGEFVERLLAQEWGSYPKADILDLLREIEGQMLSNIQVKAMEGPRFADMADEVSEQTQKEFEALINRVEQAFGTG</sequence>
<comment type="caution">
    <text evidence="1">The sequence shown here is derived from an EMBL/GenBank/DDBJ whole genome shotgun (WGS) entry which is preliminary data.</text>
</comment>
<reference evidence="1 2" key="1">
    <citation type="journal article" date="2019" name="Nat. Microbiol.">
        <title>Mediterranean grassland soil C-N compound turnover is dependent on rainfall and depth, and is mediated by genomically divergent microorganisms.</title>
        <authorList>
            <person name="Diamond S."/>
            <person name="Andeer P.F."/>
            <person name="Li Z."/>
            <person name="Crits-Christoph A."/>
            <person name="Burstein D."/>
            <person name="Anantharaman K."/>
            <person name="Lane K.R."/>
            <person name="Thomas B.C."/>
            <person name="Pan C."/>
            <person name="Northen T.R."/>
            <person name="Banfield J.F."/>
        </authorList>
    </citation>
    <scope>NUCLEOTIDE SEQUENCE [LARGE SCALE GENOMIC DNA]</scope>
    <source>
        <strain evidence="1">NP_3</strain>
    </source>
</reference>
<gene>
    <name evidence="1" type="ORF">E6H00_17300</name>
</gene>
<protein>
    <submittedName>
        <fullName evidence="1">Uncharacterized protein</fullName>
    </submittedName>
</protein>
<organism evidence="1 2">
    <name type="scientific">Candidatus Segetimicrobium genomatis</name>
    <dbReference type="NCBI Taxonomy" id="2569760"/>
    <lineage>
        <taxon>Bacteria</taxon>
        <taxon>Bacillati</taxon>
        <taxon>Candidatus Sysuimicrobiota</taxon>
        <taxon>Candidatus Sysuimicrobiia</taxon>
        <taxon>Candidatus Sysuimicrobiales</taxon>
        <taxon>Candidatus Segetimicrobiaceae</taxon>
        <taxon>Candidatus Segetimicrobium</taxon>
    </lineage>
</organism>
<dbReference type="AlphaFoldDB" id="A0A537JTN8"/>